<dbReference type="EMBL" id="JANBPG010001160">
    <property type="protein sequence ID" value="KAJ1891419.1"/>
    <property type="molecule type" value="Genomic_DNA"/>
</dbReference>
<accession>A0ACC1ICS1</accession>
<dbReference type="Proteomes" id="UP001150581">
    <property type="component" value="Unassembled WGS sequence"/>
</dbReference>
<proteinExistence type="predicted"/>
<protein>
    <submittedName>
        <fullName evidence="1">Uncharacterized protein</fullName>
    </submittedName>
</protein>
<keyword evidence="2" id="KW-1185">Reference proteome</keyword>
<evidence type="ECO:0000313" key="1">
    <source>
        <dbReference type="EMBL" id="KAJ1891419.1"/>
    </source>
</evidence>
<organism evidence="1 2">
    <name type="scientific">Kickxella alabastrina</name>
    <dbReference type="NCBI Taxonomy" id="61397"/>
    <lineage>
        <taxon>Eukaryota</taxon>
        <taxon>Fungi</taxon>
        <taxon>Fungi incertae sedis</taxon>
        <taxon>Zoopagomycota</taxon>
        <taxon>Kickxellomycotina</taxon>
        <taxon>Kickxellomycetes</taxon>
        <taxon>Kickxellales</taxon>
        <taxon>Kickxellaceae</taxon>
        <taxon>Kickxella</taxon>
    </lineage>
</organism>
<evidence type="ECO:0000313" key="2">
    <source>
        <dbReference type="Proteomes" id="UP001150581"/>
    </source>
</evidence>
<comment type="caution">
    <text evidence="1">The sequence shown here is derived from an EMBL/GenBank/DDBJ whole genome shotgun (WGS) entry which is preliminary data.</text>
</comment>
<gene>
    <name evidence="1" type="ORF">LPJ66_006930</name>
</gene>
<reference evidence="1" key="1">
    <citation type="submission" date="2022-07" db="EMBL/GenBank/DDBJ databases">
        <title>Phylogenomic reconstructions and comparative analyses of Kickxellomycotina fungi.</title>
        <authorList>
            <person name="Reynolds N.K."/>
            <person name="Stajich J.E."/>
            <person name="Barry K."/>
            <person name="Grigoriev I.V."/>
            <person name="Crous P."/>
            <person name="Smith M.E."/>
        </authorList>
    </citation>
    <scope>NUCLEOTIDE SEQUENCE</scope>
    <source>
        <strain evidence="1">Benny 63K</strain>
    </source>
</reference>
<name>A0ACC1ICS1_9FUNG</name>
<sequence>MDSSNLFGPLDSSPETLARQNKAAGIFSAMANTNPNIAMFKLTASAGNTIEQPLRPNERFSGVLVVELSRPISASQIVVELVGRERVLPNLKVVTKTAKSQLFSSSLVVWKAVRKGAVASTVLSDGLHVFNFSCQMPYLNYPQNINRPEFDISYTLESKIFAPSDAGGYSGAGGIAPKEQVVAAIERDMFFTPIVSLLPTPDPMVVVETLCIEKKGKSGKPAIELRAVISGHQVVPGKKMKIDVSIKELSSVNWTKIIARLYERTRCRDSVDVPFWQPTWSSDRELASGEIIRSSVYNFFINDELMAAGKPSTDEKSAASESLSTETMIFPIPLTPCGYVSSEHLEFSHFLRIEVKIPNWLSSERSVQIDIPVQIMTHSLLGATRVMNRQASLNNLEQAYQDNDSISTFSGRSNTGTRPESRQSSERTSMSLDSCAVIVNSLPPRYYDVLPAQRAAPILQLLNQVNASTPSQDSQSNAEQASGRRPSRQSQSTRHTTMSSSHSVETRTIASSLNAGDDANDDSARPMGQIPSLPVLPPPLPLAPMPTSIVADEISNTVIMSASGNMVSLGGAKPRPPMMSLSVTSDSSVISDMTTLKLSATTTPVTADGGIPMSASKQRQNSTPSISHPPQSPMTAYASDPILDASSDEDAGYFKSSMLNKGLDREKSTDRGLFRMRKNSTIKQSR</sequence>